<dbReference type="EMBL" id="CAJVPP010006447">
    <property type="protein sequence ID" value="CAG8678308.1"/>
    <property type="molecule type" value="Genomic_DNA"/>
</dbReference>
<dbReference type="AlphaFoldDB" id="A0A9N9HGA9"/>
<sequence>MGLLMYKEMDVITLNCIVTEPPRTVFDISINKNKIVQDDSRLEQLRDPDVSVDNVLDKEEVNEIQHVIDKIKNHFKDTDNNNIHVIVQGEYQINNPDDEDEDSEPTFSNVTSRDHLVMDNGGYNNIIGKDE</sequence>
<name>A0A9N9HGA9_FUNMO</name>
<comment type="caution">
    <text evidence="1">The sequence shown here is derived from an EMBL/GenBank/DDBJ whole genome shotgun (WGS) entry which is preliminary data.</text>
</comment>
<dbReference type="Proteomes" id="UP000789375">
    <property type="component" value="Unassembled WGS sequence"/>
</dbReference>
<accession>A0A9N9HGA9</accession>
<proteinExistence type="predicted"/>
<evidence type="ECO:0000313" key="1">
    <source>
        <dbReference type="EMBL" id="CAG8678308.1"/>
    </source>
</evidence>
<protein>
    <submittedName>
        <fullName evidence="1">1492_t:CDS:1</fullName>
    </submittedName>
</protein>
<reference evidence="1" key="1">
    <citation type="submission" date="2021-06" db="EMBL/GenBank/DDBJ databases">
        <authorList>
            <person name="Kallberg Y."/>
            <person name="Tangrot J."/>
            <person name="Rosling A."/>
        </authorList>
    </citation>
    <scope>NUCLEOTIDE SEQUENCE</scope>
    <source>
        <strain evidence="1">87-6 pot B 2015</strain>
    </source>
</reference>
<organism evidence="1 2">
    <name type="scientific">Funneliformis mosseae</name>
    <name type="common">Endomycorrhizal fungus</name>
    <name type="synonym">Glomus mosseae</name>
    <dbReference type="NCBI Taxonomy" id="27381"/>
    <lineage>
        <taxon>Eukaryota</taxon>
        <taxon>Fungi</taxon>
        <taxon>Fungi incertae sedis</taxon>
        <taxon>Mucoromycota</taxon>
        <taxon>Glomeromycotina</taxon>
        <taxon>Glomeromycetes</taxon>
        <taxon>Glomerales</taxon>
        <taxon>Glomeraceae</taxon>
        <taxon>Funneliformis</taxon>
    </lineage>
</organism>
<keyword evidence="2" id="KW-1185">Reference proteome</keyword>
<evidence type="ECO:0000313" key="2">
    <source>
        <dbReference type="Proteomes" id="UP000789375"/>
    </source>
</evidence>
<gene>
    <name evidence="1" type="ORF">FMOSSE_LOCUS12750</name>
</gene>